<feature type="domain" description="VOC" evidence="1">
    <location>
        <begin position="1"/>
        <end position="113"/>
    </location>
</feature>
<reference evidence="3" key="1">
    <citation type="journal article" date="2019" name="Int. J. Syst. Evol. Microbiol.">
        <title>The Global Catalogue of Microorganisms (GCM) 10K type strain sequencing project: providing services to taxonomists for standard genome sequencing and annotation.</title>
        <authorList>
            <consortium name="The Broad Institute Genomics Platform"/>
            <consortium name="The Broad Institute Genome Sequencing Center for Infectious Disease"/>
            <person name="Wu L."/>
            <person name="Ma J."/>
        </authorList>
    </citation>
    <scope>NUCLEOTIDE SEQUENCE [LARGE SCALE GENOMIC DNA]</scope>
    <source>
        <strain evidence="3">CCUG 49018</strain>
    </source>
</reference>
<accession>A0ABW3VJL8</accession>
<dbReference type="InterPro" id="IPR029068">
    <property type="entry name" value="Glyas_Bleomycin-R_OHBP_Dase"/>
</dbReference>
<dbReference type="PROSITE" id="PS51819">
    <property type="entry name" value="VOC"/>
    <property type="match status" value="1"/>
</dbReference>
<dbReference type="SUPFAM" id="SSF54593">
    <property type="entry name" value="Glyoxalase/Bleomycin resistance protein/Dihydroxybiphenyl dioxygenase"/>
    <property type="match status" value="1"/>
</dbReference>
<dbReference type="Proteomes" id="UP001597182">
    <property type="component" value="Unassembled WGS sequence"/>
</dbReference>
<evidence type="ECO:0000313" key="2">
    <source>
        <dbReference type="EMBL" id="MFD1235086.1"/>
    </source>
</evidence>
<keyword evidence="3" id="KW-1185">Reference proteome</keyword>
<organism evidence="2 3">
    <name type="scientific">Pseudonocardia benzenivorans</name>
    <dbReference type="NCBI Taxonomy" id="228005"/>
    <lineage>
        <taxon>Bacteria</taxon>
        <taxon>Bacillati</taxon>
        <taxon>Actinomycetota</taxon>
        <taxon>Actinomycetes</taxon>
        <taxon>Pseudonocardiales</taxon>
        <taxon>Pseudonocardiaceae</taxon>
        <taxon>Pseudonocardia</taxon>
    </lineage>
</organism>
<proteinExistence type="predicted"/>
<sequence>MDLFAGIAVRDLAWAVDWFDRFFGEFFGEVETFAPNDVERVWTIGEYRHVYVVVQPAAAGHSLLTLFVDDLDALLGDVASRGITPDLQETYGNGVRKAVFHDPDGNEIGVGGGPG</sequence>
<dbReference type="CDD" id="cd06587">
    <property type="entry name" value="VOC"/>
    <property type="match status" value="1"/>
</dbReference>
<evidence type="ECO:0000313" key="3">
    <source>
        <dbReference type="Proteomes" id="UP001597182"/>
    </source>
</evidence>
<dbReference type="Pfam" id="PF00903">
    <property type="entry name" value="Glyoxalase"/>
    <property type="match status" value="1"/>
</dbReference>
<protein>
    <submittedName>
        <fullName evidence="2">VOC family protein</fullName>
    </submittedName>
</protein>
<comment type="caution">
    <text evidence="2">The sequence shown here is derived from an EMBL/GenBank/DDBJ whole genome shotgun (WGS) entry which is preliminary data.</text>
</comment>
<name>A0ABW3VJL8_9PSEU</name>
<gene>
    <name evidence="2" type="ORF">ACFQ34_17485</name>
</gene>
<dbReference type="InterPro" id="IPR004360">
    <property type="entry name" value="Glyas_Fos-R_dOase_dom"/>
</dbReference>
<evidence type="ECO:0000259" key="1">
    <source>
        <dbReference type="PROSITE" id="PS51819"/>
    </source>
</evidence>
<dbReference type="InterPro" id="IPR037523">
    <property type="entry name" value="VOC_core"/>
</dbReference>
<dbReference type="EMBL" id="JBHTMB010000144">
    <property type="protein sequence ID" value="MFD1235086.1"/>
    <property type="molecule type" value="Genomic_DNA"/>
</dbReference>
<dbReference type="Gene3D" id="3.10.180.10">
    <property type="entry name" value="2,3-Dihydroxybiphenyl 1,2-Dioxygenase, domain 1"/>
    <property type="match status" value="1"/>
</dbReference>
<dbReference type="RefSeq" id="WP_346093646.1">
    <property type="nucleotide sequence ID" value="NZ_BAABKS010000080.1"/>
</dbReference>